<sequence length="90" mass="9754">MIDGAGAKTFVGDEPVLAVEVQDVKPLDLANNRQGTIAQEVRTGLRLMWRDRISRAAKIVTCSEAVSSIRPVRRGGNAVVCSVKRVMECS</sequence>
<name>A0ABQ3FTB7_9RHOB</name>
<dbReference type="Proteomes" id="UP000658305">
    <property type="component" value="Unassembled WGS sequence"/>
</dbReference>
<proteinExistence type="predicted"/>
<organism evidence="1 2">
    <name type="scientific">Gemmobacter nanjingensis</name>
    <dbReference type="NCBI Taxonomy" id="488454"/>
    <lineage>
        <taxon>Bacteria</taxon>
        <taxon>Pseudomonadati</taxon>
        <taxon>Pseudomonadota</taxon>
        <taxon>Alphaproteobacteria</taxon>
        <taxon>Rhodobacterales</taxon>
        <taxon>Paracoccaceae</taxon>
        <taxon>Gemmobacter</taxon>
    </lineage>
</organism>
<reference evidence="2" key="1">
    <citation type="journal article" date="2019" name="Int. J. Syst. Evol. Microbiol.">
        <title>The Global Catalogue of Microorganisms (GCM) 10K type strain sequencing project: providing services to taxonomists for standard genome sequencing and annotation.</title>
        <authorList>
            <consortium name="The Broad Institute Genomics Platform"/>
            <consortium name="The Broad Institute Genome Sequencing Center for Infectious Disease"/>
            <person name="Wu L."/>
            <person name="Ma J."/>
        </authorList>
    </citation>
    <scope>NUCLEOTIDE SEQUENCE [LARGE SCALE GENOMIC DNA]</scope>
    <source>
        <strain evidence="2">KCTC 23298</strain>
    </source>
</reference>
<evidence type="ECO:0000313" key="1">
    <source>
        <dbReference type="EMBL" id="GHC40311.1"/>
    </source>
</evidence>
<keyword evidence="2" id="KW-1185">Reference proteome</keyword>
<accession>A0ABQ3FTB7</accession>
<gene>
    <name evidence="1" type="ORF">GCM10007291_47710</name>
</gene>
<dbReference type="EMBL" id="BMYI01000033">
    <property type="protein sequence ID" value="GHC40311.1"/>
    <property type="molecule type" value="Genomic_DNA"/>
</dbReference>
<evidence type="ECO:0000313" key="2">
    <source>
        <dbReference type="Proteomes" id="UP000658305"/>
    </source>
</evidence>
<protein>
    <submittedName>
        <fullName evidence="1">Uncharacterized protein</fullName>
    </submittedName>
</protein>
<comment type="caution">
    <text evidence="1">The sequence shown here is derived from an EMBL/GenBank/DDBJ whole genome shotgun (WGS) entry which is preliminary data.</text>
</comment>